<reference evidence="2" key="1">
    <citation type="journal article" date="2022" name="bioRxiv">
        <title>Sequencing and chromosome-scale assembly of the giantPleurodeles waltlgenome.</title>
        <authorList>
            <person name="Brown T."/>
            <person name="Elewa A."/>
            <person name="Iarovenko S."/>
            <person name="Subramanian E."/>
            <person name="Araus A.J."/>
            <person name="Petzold A."/>
            <person name="Susuki M."/>
            <person name="Suzuki K.-i.T."/>
            <person name="Hayashi T."/>
            <person name="Toyoda A."/>
            <person name="Oliveira C."/>
            <person name="Osipova E."/>
            <person name="Leigh N.D."/>
            <person name="Simon A."/>
            <person name="Yun M.H."/>
        </authorList>
    </citation>
    <scope>NUCLEOTIDE SEQUENCE</scope>
    <source>
        <strain evidence="2">20211129_DDA</strain>
        <tissue evidence="2">Liver</tissue>
    </source>
</reference>
<keyword evidence="3" id="KW-1185">Reference proteome</keyword>
<gene>
    <name evidence="2" type="ORF">NDU88_003223</name>
</gene>
<sequence length="83" mass="8817">MEDSPVPTSVPKCKPVVGTPNPSVISPISQFESEGKESAASRDNLATVLQRVDEVKGSVLVLIDLMKSNRAHQHGNNYACAGI</sequence>
<comment type="caution">
    <text evidence="2">The sequence shown here is derived from an EMBL/GenBank/DDBJ whole genome shotgun (WGS) entry which is preliminary data.</text>
</comment>
<evidence type="ECO:0000313" key="2">
    <source>
        <dbReference type="EMBL" id="KAJ1098107.1"/>
    </source>
</evidence>
<dbReference type="AlphaFoldDB" id="A0AAV7M3R0"/>
<evidence type="ECO:0000256" key="1">
    <source>
        <dbReference type="SAM" id="MobiDB-lite"/>
    </source>
</evidence>
<accession>A0AAV7M3R0</accession>
<dbReference type="Proteomes" id="UP001066276">
    <property type="component" value="Chromosome 10"/>
</dbReference>
<feature type="region of interest" description="Disordered" evidence="1">
    <location>
        <begin position="1"/>
        <end position="21"/>
    </location>
</feature>
<evidence type="ECO:0000313" key="3">
    <source>
        <dbReference type="Proteomes" id="UP001066276"/>
    </source>
</evidence>
<dbReference type="EMBL" id="JANPWB010000014">
    <property type="protein sequence ID" value="KAJ1098107.1"/>
    <property type="molecule type" value="Genomic_DNA"/>
</dbReference>
<protein>
    <submittedName>
        <fullName evidence="2">Uncharacterized protein</fullName>
    </submittedName>
</protein>
<organism evidence="2 3">
    <name type="scientific">Pleurodeles waltl</name>
    <name type="common">Iberian ribbed newt</name>
    <dbReference type="NCBI Taxonomy" id="8319"/>
    <lineage>
        <taxon>Eukaryota</taxon>
        <taxon>Metazoa</taxon>
        <taxon>Chordata</taxon>
        <taxon>Craniata</taxon>
        <taxon>Vertebrata</taxon>
        <taxon>Euteleostomi</taxon>
        <taxon>Amphibia</taxon>
        <taxon>Batrachia</taxon>
        <taxon>Caudata</taxon>
        <taxon>Salamandroidea</taxon>
        <taxon>Salamandridae</taxon>
        <taxon>Pleurodelinae</taxon>
        <taxon>Pleurodeles</taxon>
    </lineage>
</organism>
<proteinExistence type="predicted"/>
<name>A0AAV7M3R0_PLEWA</name>